<dbReference type="STRING" id="120956.SAMN05421791_101263"/>
<dbReference type="SUPFAM" id="SSF51161">
    <property type="entry name" value="Trimeric LpxA-like enzymes"/>
    <property type="match status" value="1"/>
</dbReference>
<sequence>MRKSNYGFTEILKNIYNLFKTKLLFPNARLIRFPIIIRGKKYINFGNNLTTGYNCRIDVLGKHYSKILTFNNNINMGDNVRISCCEKINIGSNVLIGSRVLIIDNSHGTYDGNIQDNPFTSPNSRKLSTKEININDNVWIGEGVVVQKGCSIGKGSIIAANSVVTSDIPSQVIAGGIPAKILKIFDEELNEWRRV</sequence>
<evidence type="ECO:0000313" key="3">
    <source>
        <dbReference type="EMBL" id="SDF86007.1"/>
    </source>
</evidence>
<keyword evidence="1 3" id="KW-0808">Transferase</keyword>
<dbReference type="Gene3D" id="2.160.10.10">
    <property type="entry name" value="Hexapeptide repeat proteins"/>
    <property type="match status" value="1"/>
</dbReference>
<organism evidence="3 4">
    <name type="scientific">Facklamia miroungae</name>
    <dbReference type="NCBI Taxonomy" id="120956"/>
    <lineage>
        <taxon>Bacteria</taxon>
        <taxon>Bacillati</taxon>
        <taxon>Bacillota</taxon>
        <taxon>Bacilli</taxon>
        <taxon>Lactobacillales</taxon>
        <taxon>Aerococcaceae</taxon>
        <taxon>Facklamia</taxon>
    </lineage>
</organism>
<dbReference type="InterPro" id="IPR011004">
    <property type="entry name" value="Trimer_LpxA-like_sf"/>
</dbReference>
<dbReference type="GO" id="GO:0016740">
    <property type="term" value="F:transferase activity"/>
    <property type="evidence" value="ECO:0007669"/>
    <property type="project" value="UniProtKB-KW"/>
</dbReference>
<dbReference type="CDD" id="cd04647">
    <property type="entry name" value="LbH_MAT_like"/>
    <property type="match status" value="1"/>
</dbReference>
<dbReference type="Pfam" id="PF00132">
    <property type="entry name" value="Hexapep"/>
    <property type="match status" value="1"/>
</dbReference>
<keyword evidence="4" id="KW-1185">Reference proteome</keyword>
<evidence type="ECO:0000256" key="1">
    <source>
        <dbReference type="ARBA" id="ARBA00022679"/>
    </source>
</evidence>
<dbReference type="InterPro" id="IPR018357">
    <property type="entry name" value="Hexapep_transf_CS"/>
</dbReference>
<evidence type="ECO:0000256" key="2">
    <source>
        <dbReference type="ARBA" id="ARBA00022737"/>
    </source>
</evidence>
<dbReference type="InterPro" id="IPR001451">
    <property type="entry name" value="Hexapep"/>
</dbReference>
<dbReference type="InterPro" id="IPR051159">
    <property type="entry name" value="Hexapeptide_acetyltransf"/>
</dbReference>
<accession>A0A1G7PIE2</accession>
<dbReference type="Proteomes" id="UP000199708">
    <property type="component" value="Unassembled WGS sequence"/>
</dbReference>
<evidence type="ECO:0000313" key="4">
    <source>
        <dbReference type="Proteomes" id="UP000199708"/>
    </source>
</evidence>
<proteinExistence type="predicted"/>
<protein>
    <submittedName>
        <fullName evidence="3">Acetyltransferase (Isoleucine patch superfamily)</fullName>
    </submittedName>
</protein>
<dbReference type="PANTHER" id="PTHR23416:SF78">
    <property type="entry name" value="LIPOPOLYSACCHARIDE BIOSYNTHESIS O-ACETYL TRANSFERASE WBBJ-RELATED"/>
    <property type="match status" value="1"/>
</dbReference>
<reference evidence="3 4" key="1">
    <citation type="submission" date="2016-10" db="EMBL/GenBank/DDBJ databases">
        <authorList>
            <person name="de Groot N.N."/>
        </authorList>
    </citation>
    <scope>NUCLEOTIDE SEQUENCE [LARGE SCALE GENOMIC DNA]</scope>
    <source>
        <strain evidence="3 4">ATCC BAA-466</strain>
    </source>
</reference>
<dbReference type="EMBL" id="FNCK01000001">
    <property type="protein sequence ID" value="SDF86007.1"/>
    <property type="molecule type" value="Genomic_DNA"/>
</dbReference>
<dbReference type="RefSeq" id="WP_168427127.1">
    <property type="nucleotide sequence ID" value="NZ_FNCK01000001.1"/>
</dbReference>
<gene>
    <name evidence="3" type="ORF">SAMN05421791_101263</name>
</gene>
<dbReference type="PROSITE" id="PS00101">
    <property type="entry name" value="HEXAPEP_TRANSFERASES"/>
    <property type="match status" value="1"/>
</dbReference>
<dbReference type="AlphaFoldDB" id="A0A1G7PIE2"/>
<keyword evidence="2" id="KW-0677">Repeat</keyword>
<dbReference type="PANTHER" id="PTHR23416">
    <property type="entry name" value="SIALIC ACID SYNTHASE-RELATED"/>
    <property type="match status" value="1"/>
</dbReference>
<name>A0A1G7PIE2_9LACT</name>